<organism evidence="2 3">
    <name type="scientific">Penicilliopsis zonata CBS 506.65</name>
    <dbReference type="NCBI Taxonomy" id="1073090"/>
    <lineage>
        <taxon>Eukaryota</taxon>
        <taxon>Fungi</taxon>
        <taxon>Dikarya</taxon>
        <taxon>Ascomycota</taxon>
        <taxon>Pezizomycotina</taxon>
        <taxon>Eurotiomycetes</taxon>
        <taxon>Eurotiomycetidae</taxon>
        <taxon>Eurotiales</taxon>
        <taxon>Aspergillaceae</taxon>
        <taxon>Penicilliopsis</taxon>
    </lineage>
</organism>
<name>A0A1L9SFK1_9EURO</name>
<dbReference type="GeneID" id="34614041"/>
<keyword evidence="3" id="KW-1185">Reference proteome</keyword>
<dbReference type="AlphaFoldDB" id="A0A1L9SFK1"/>
<reference evidence="3" key="1">
    <citation type="journal article" date="2017" name="Genome Biol.">
        <title>Comparative genomics reveals high biological diversity and specific adaptations in the industrially and medically important fungal genus Aspergillus.</title>
        <authorList>
            <person name="de Vries R.P."/>
            <person name="Riley R."/>
            <person name="Wiebenga A."/>
            <person name="Aguilar-Osorio G."/>
            <person name="Amillis S."/>
            <person name="Uchima C.A."/>
            <person name="Anderluh G."/>
            <person name="Asadollahi M."/>
            <person name="Askin M."/>
            <person name="Barry K."/>
            <person name="Battaglia E."/>
            <person name="Bayram O."/>
            <person name="Benocci T."/>
            <person name="Braus-Stromeyer S.A."/>
            <person name="Caldana C."/>
            <person name="Canovas D."/>
            <person name="Cerqueira G.C."/>
            <person name="Chen F."/>
            <person name="Chen W."/>
            <person name="Choi C."/>
            <person name="Clum A."/>
            <person name="Dos Santos R.A."/>
            <person name="Damasio A.R."/>
            <person name="Diallinas G."/>
            <person name="Emri T."/>
            <person name="Fekete E."/>
            <person name="Flipphi M."/>
            <person name="Freyberg S."/>
            <person name="Gallo A."/>
            <person name="Gournas C."/>
            <person name="Habgood R."/>
            <person name="Hainaut M."/>
            <person name="Harispe M.L."/>
            <person name="Henrissat B."/>
            <person name="Hilden K.S."/>
            <person name="Hope R."/>
            <person name="Hossain A."/>
            <person name="Karabika E."/>
            <person name="Karaffa L."/>
            <person name="Karanyi Z."/>
            <person name="Krasevec N."/>
            <person name="Kuo A."/>
            <person name="Kusch H."/>
            <person name="LaButti K."/>
            <person name="Lagendijk E.L."/>
            <person name="Lapidus A."/>
            <person name="Levasseur A."/>
            <person name="Lindquist E."/>
            <person name="Lipzen A."/>
            <person name="Logrieco A.F."/>
            <person name="MacCabe A."/>
            <person name="Maekelae M.R."/>
            <person name="Malavazi I."/>
            <person name="Melin P."/>
            <person name="Meyer V."/>
            <person name="Mielnichuk N."/>
            <person name="Miskei M."/>
            <person name="Molnar A.P."/>
            <person name="Mule G."/>
            <person name="Ngan C.Y."/>
            <person name="Orejas M."/>
            <person name="Orosz E."/>
            <person name="Ouedraogo J.P."/>
            <person name="Overkamp K.M."/>
            <person name="Park H.-S."/>
            <person name="Perrone G."/>
            <person name="Piumi F."/>
            <person name="Punt P.J."/>
            <person name="Ram A.F."/>
            <person name="Ramon A."/>
            <person name="Rauscher S."/>
            <person name="Record E."/>
            <person name="Riano-Pachon D.M."/>
            <person name="Robert V."/>
            <person name="Roehrig J."/>
            <person name="Ruller R."/>
            <person name="Salamov A."/>
            <person name="Salih N.S."/>
            <person name="Samson R.A."/>
            <person name="Sandor E."/>
            <person name="Sanguinetti M."/>
            <person name="Schuetze T."/>
            <person name="Sepcic K."/>
            <person name="Shelest E."/>
            <person name="Sherlock G."/>
            <person name="Sophianopoulou V."/>
            <person name="Squina F.M."/>
            <person name="Sun H."/>
            <person name="Susca A."/>
            <person name="Todd R.B."/>
            <person name="Tsang A."/>
            <person name="Unkles S.E."/>
            <person name="van de Wiele N."/>
            <person name="van Rossen-Uffink D."/>
            <person name="Oliveira J.V."/>
            <person name="Vesth T.C."/>
            <person name="Visser J."/>
            <person name="Yu J.-H."/>
            <person name="Zhou M."/>
            <person name="Andersen M.R."/>
            <person name="Archer D.B."/>
            <person name="Baker S.E."/>
            <person name="Benoit I."/>
            <person name="Brakhage A.A."/>
            <person name="Braus G.H."/>
            <person name="Fischer R."/>
            <person name="Frisvad J.C."/>
            <person name="Goldman G.H."/>
            <person name="Houbraken J."/>
            <person name="Oakley B."/>
            <person name="Pocsi I."/>
            <person name="Scazzocchio C."/>
            <person name="Seiboth B."/>
            <person name="vanKuyk P.A."/>
            <person name="Wortman J."/>
            <person name="Dyer P.S."/>
            <person name="Grigoriev I.V."/>
        </authorList>
    </citation>
    <scope>NUCLEOTIDE SEQUENCE [LARGE SCALE GENOMIC DNA]</scope>
    <source>
        <strain evidence="3">CBS 506.65</strain>
    </source>
</reference>
<dbReference type="PANTHER" id="PTHR43201:SF3">
    <property type="entry name" value="ENZYME, PUTATIVE (JCVI)-RELATED"/>
    <property type="match status" value="1"/>
</dbReference>
<dbReference type="VEuPathDB" id="FungiDB:ASPZODRAFT_2034801"/>
<dbReference type="Gene3D" id="3.40.50.12780">
    <property type="entry name" value="N-terminal domain of ligase-like"/>
    <property type="match status" value="1"/>
</dbReference>
<dbReference type="Pfam" id="PF00501">
    <property type="entry name" value="AMP-binding"/>
    <property type="match status" value="1"/>
</dbReference>
<dbReference type="STRING" id="1073090.A0A1L9SFK1"/>
<dbReference type="InterPro" id="IPR000873">
    <property type="entry name" value="AMP-dep_synth/lig_dom"/>
</dbReference>
<proteinExistence type="predicted"/>
<dbReference type="GO" id="GO:0031956">
    <property type="term" value="F:medium-chain fatty acid-CoA ligase activity"/>
    <property type="evidence" value="ECO:0007669"/>
    <property type="project" value="TreeGrafter"/>
</dbReference>
<feature type="domain" description="AMP-dependent synthetase/ligase" evidence="1">
    <location>
        <begin position="36"/>
        <end position="304"/>
    </location>
</feature>
<dbReference type="OrthoDB" id="429813at2759"/>
<accession>A0A1L9SFK1</accession>
<dbReference type="GO" id="GO:0006631">
    <property type="term" value="P:fatty acid metabolic process"/>
    <property type="evidence" value="ECO:0007669"/>
    <property type="project" value="TreeGrafter"/>
</dbReference>
<dbReference type="RefSeq" id="XP_022580520.1">
    <property type="nucleotide sequence ID" value="XM_022727577.1"/>
</dbReference>
<dbReference type="SUPFAM" id="SSF56801">
    <property type="entry name" value="Acetyl-CoA synthetase-like"/>
    <property type="match status" value="1"/>
</dbReference>
<protein>
    <recommendedName>
        <fullName evidence="1">AMP-dependent synthetase/ligase domain-containing protein</fullName>
    </recommendedName>
</protein>
<dbReference type="InterPro" id="IPR042099">
    <property type="entry name" value="ANL_N_sf"/>
</dbReference>
<gene>
    <name evidence="2" type="ORF">ASPZODRAFT_2034801</name>
</gene>
<dbReference type="PANTHER" id="PTHR43201">
    <property type="entry name" value="ACYL-COA SYNTHETASE"/>
    <property type="match status" value="1"/>
</dbReference>
<dbReference type="EMBL" id="KV878343">
    <property type="protein sequence ID" value="OJJ46010.1"/>
    <property type="molecule type" value="Genomic_DNA"/>
</dbReference>
<evidence type="ECO:0000259" key="1">
    <source>
        <dbReference type="Pfam" id="PF00501"/>
    </source>
</evidence>
<evidence type="ECO:0000313" key="2">
    <source>
        <dbReference type="EMBL" id="OJJ46010.1"/>
    </source>
</evidence>
<evidence type="ECO:0000313" key="3">
    <source>
        <dbReference type="Proteomes" id="UP000184188"/>
    </source>
</evidence>
<dbReference type="Proteomes" id="UP000184188">
    <property type="component" value="Unassembled WGS sequence"/>
</dbReference>
<sequence length="336" mass="37011">MSSPPALLPHVFEHRVRANPAGIWAKYPVATDNYEAGFRSVTNQQVLNAINRMAALFDRQLGASQRFQTLAYLGPNDLRYFIVVMAAIKVGYKIFLPNPQNSMAAHVSLLAKLRCRVLVTAYEDLSSFQIIFDHYPLHRVRIPALDELIDDAETVDYPYRKTPETAQDDPILVLHTPASSGPPKPLVYTHRSILQSVAAIPSPDGAQSTSLLLMLPSFNIAGLAMSLMIAAWDACVTVYPLPSATPTTTNFVDALDDVQRDWASLPPVVATELGDDRELLHAIAHELEHLYYVGGSVPLSAGDAVSSAIRLYQIEKPVDQTVIPQIRLQMADEVVM</sequence>